<accession>A0A2Z6LUT2</accession>
<sequence length="62" mass="6780">MIMFCFMYPVPCQIPIKSGNEKYPTPVSDVSGVSGVRHVKTVNNVVRSVVAFVLIGLVVDQL</sequence>
<keyword evidence="2" id="KW-1185">Reference proteome</keyword>
<evidence type="ECO:0000313" key="1">
    <source>
        <dbReference type="EMBL" id="GAU22616.1"/>
    </source>
</evidence>
<dbReference type="AlphaFoldDB" id="A0A2Z6LUT2"/>
<gene>
    <name evidence="1" type="ORF">TSUD_234380</name>
</gene>
<proteinExistence type="predicted"/>
<reference evidence="2" key="1">
    <citation type="journal article" date="2017" name="Front. Plant Sci.">
        <title>Climate Clever Clovers: New Paradigm to Reduce the Environmental Footprint of Ruminants by Breeding Low Methanogenic Forages Utilizing Haplotype Variation.</title>
        <authorList>
            <person name="Kaur P."/>
            <person name="Appels R."/>
            <person name="Bayer P.E."/>
            <person name="Keeble-Gagnere G."/>
            <person name="Wang J."/>
            <person name="Hirakawa H."/>
            <person name="Shirasawa K."/>
            <person name="Vercoe P."/>
            <person name="Stefanova K."/>
            <person name="Durmic Z."/>
            <person name="Nichols P."/>
            <person name="Revell C."/>
            <person name="Isobe S.N."/>
            <person name="Edwards D."/>
            <person name="Erskine W."/>
        </authorList>
    </citation>
    <scope>NUCLEOTIDE SEQUENCE [LARGE SCALE GENOMIC DNA]</scope>
    <source>
        <strain evidence="2">cv. Daliak</strain>
    </source>
</reference>
<dbReference type="EMBL" id="DF973251">
    <property type="protein sequence ID" value="GAU22616.1"/>
    <property type="molecule type" value="Genomic_DNA"/>
</dbReference>
<dbReference type="Proteomes" id="UP000242715">
    <property type="component" value="Unassembled WGS sequence"/>
</dbReference>
<protein>
    <submittedName>
        <fullName evidence="1">Uncharacterized protein</fullName>
    </submittedName>
</protein>
<organism evidence="1 2">
    <name type="scientific">Trifolium subterraneum</name>
    <name type="common">Subterranean clover</name>
    <dbReference type="NCBI Taxonomy" id="3900"/>
    <lineage>
        <taxon>Eukaryota</taxon>
        <taxon>Viridiplantae</taxon>
        <taxon>Streptophyta</taxon>
        <taxon>Embryophyta</taxon>
        <taxon>Tracheophyta</taxon>
        <taxon>Spermatophyta</taxon>
        <taxon>Magnoliopsida</taxon>
        <taxon>eudicotyledons</taxon>
        <taxon>Gunneridae</taxon>
        <taxon>Pentapetalae</taxon>
        <taxon>rosids</taxon>
        <taxon>fabids</taxon>
        <taxon>Fabales</taxon>
        <taxon>Fabaceae</taxon>
        <taxon>Papilionoideae</taxon>
        <taxon>50 kb inversion clade</taxon>
        <taxon>NPAAA clade</taxon>
        <taxon>Hologalegina</taxon>
        <taxon>IRL clade</taxon>
        <taxon>Trifolieae</taxon>
        <taxon>Trifolium</taxon>
    </lineage>
</organism>
<evidence type="ECO:0000313" key="2">
    <source>
        <dbReference type="Proteomes" id="UP000242715"/>
    </source>
</evidence>
<name>A0A2Z6LUT2_TRISU</name>